<organism evidence="2 3">
    <name type="scientific">Rhizoclosmatium globosum</name>
    <dbReference type="NCBI Taxonomy" id="329046"/>
    <lineage>
        <taxon>Eukaryota</taxon>
        <taxon>Fungi</taxon>
        <taxon>Fungi incertae sedis</taxon>
        <taxon>Chytridiomycota</taxon>
        <taxon>Chytridiomycota incertae sedis</taxon>
        <taxon>Chytridiomycetes</taxon>
        <taxon>Chytridiales</taxon>
        <taxon>Chytriomycetaceae</taxon>
        <taxon>Rhizoclosmatium</taxon>
    </lineage>
</organism>
<keyword evidence="3" id="KW-1185">Reference proteome</keyword>
<gene>
    <name evidence="2" type="ORF">BCR33DRAFT_715595</name>
</gene>
<accession>A0A1Y2CHM1</accession>
<name>A0A1Y2CHM1_9FUNG</name>
<sequence>RVESEGTGGNLSEADIRHNRMLYKVHPSVRPSAHIIIDTKEGRFGPDLKNTHQKNEGSRSR</sequence>
<evidence type="ECO:0000313" key="2">
    <source>
        <dbReference type="EMBL" id="ORY46543.1"/>
    </source>
</evidence>
<evidence type="ECO:0000313" key="3">
    <source>
        <dbReference type="Proteomes" id="UP000193642"/>
    </source>
</evidence>
<proteinExistence type="predicted"/>
<comment type="caution">
    <text evidence="2">The sequence shown here is derived from an EMBL/GenBank/DDBJ whole genome shotgun (WGS) entry which is preliminary data.</text>
</comment>
<feature type="region of interest" description="Disordered" evidence="1">
    <location>
        <begin position="40"/>
        <end position="61"/>
    </location>
</feature>
<reference evidence="2 3" key="1">
    <citation type="submission" date="2016-07" db="EMBL/GenBank/DDBJ databases">
        <title>Pervasive Adenine N6-methylation of Active Genes in Fungi.</title>
        <authorList>
            <consortium name="DOE Joint Genome Institute"/>
            <person name="Mondo S.J."/>
            <person name="Dannebaum R.O."/>
            <person name="Kuo R.C."/>
            <person name="Labutti K."/>
            <person name="Haridas S."/>
            <person name="Kuo A."/>
            <person name="Salamov A."/>
            <person name="Ahrendt S.R."/>
            <person name="Lipzen A."/>
            <person name="Sullivan W."/>
            <person name="Andreopoulos W.B."/>
            <person name="Clum A."/>
            <person name="Lindquist E."/>
            <person name="Daum C."/>
            <person name="Ramamoorthy G.K."/>
            <person name="Gryganskyi A."/>
            <person name="Culley D."/>
            <person name="Magnuson J.K."/>
            <person name="James T.Y."/>
            <person name="O'Malley M.A."/>
            <person name="Stajich J.E."/>
            <person name="Spatafora J.W."/>
            <person name="Visel A."/>
            <person name="Grigoriev I.V."/>
        </authorList>
    </citation>
    <scope>NUCLEOTIDE SEQUENCE [LARGE SCALE GENOMIC DNA]</scope>
    <source>
        <strain evidence="2 3">JEL800</strain>
    </source>
</reference>
<dbReference type="EMBL" id="MCGO01000016">
    <property type="protein sequence ID" value="ORY46543.1"/>
    <property type="molecule type" value="Genomic_DNA"/>
</dbReference>
<evidence type="ECO:0000256" key="1">
    <source>
        <dbReference type="SAM" id="MobiDB-lite"/>
    </source>
</evidence>
<dbReference type="AlphaFoldDB" id="A0A1Y2CHM1"/>
<feature type="non-terminal residue" evidence="2">
    <location>
        <position position="1"/>
    </location>
</feature>
<dbReference type="Proteomes" id="UP000193642">
    <property type="component" value="Unassembled WGS sequence"/>
</dbReference>
<protein>
    <submittedName>
        <fullName evidence="2">Uncharacterized protein</fullName>
    </submittedName>
</protein>